<evidence type="ECO:0000256" key="8">
    <source>
        <dbReference type="ARBA" id="ARBA00022771"/>
    </source>
</evidence>
<evidence type="ECO:0000256" key="2">
    <source>
        <dbReference type="ARBA" id="ARBA00004141"/>
    </source>
</evidence>
<feature type="transmembrane region" description="Helical" evidence="15">
    <location>
        <begin position="636"/>
        <end position="655"/>
    </location>
</feature>
<dbReference type="GO" id="GO:0061630">
    <property type="term" value="F:ubiquitin protein ligase activity"/>
    <property type="evidence" value="ECO:0007669"/>
    <property type="project" value="UniProtKB-EC"/>
</dbReference>
<dbReference type="SUPFAM" id="SSF57850">
    <property type="entry name" value="RING/U-box"/>
    <property type="match status" value="1"/>
</dbReference>
<comment type="caution">
    <text evidence="18">The sequence shown here is derived from an EMBL/GenBank/DDBJ whole genome shotgun (WGS) entry which is preliminary data.</text>
</comment>
<evidence type="ECO:0000256" key="9">
    <source>
        <dbReference type="ARBA" id="ARBA00022786"/>
    </source>
</evidence>
<feature type="transmembrane region" description="Helical" evidence="15">
    <location>
        <begin position="796"/>
        <end position="818"/>
    </location>
</feature>
<keyword evidence="7" id="KW-0479">Metal-binding</keyword>
<gene>
    <name evidence="18" type="ORF">CXB51_006766</name>
</gene>
<evidence type="ECO:0000256" key="6">
    <source>
        <dbReference type="ARBA" id="ARBA00022692"/>
    </source>
</evidence>
<dbReference type="GO" id="GO:0036503">
    <property type="term" value="P:ERAD pathway"/>
    <property type="evidence" value="ECO:0007669"/>
    <property type="project" value="TreeGrafter"/>
</dbReference>
<keyword evidence="6 15" id="KW-0812">Transmembrane</keyword>
<dbReference type="PANTHER" id="PTHR13145:SF0">
    <property type="entry name" value="E3 UBIQUITIN-PROTEIN LIGASE MARCHF6"/>
    <property type="match status" value="1"/>
</dbReference>
<evidence type="ECO:0000259" key="16">
    <source>
        <dbReference type="PROSITE" id="PS50089"/>
    </source>
</evidence>
<keyword evidence="8 13" id="KW-0863">Zinc-finger</keyword>
<keyword evidence="11 15" id="KW-1133">Transmembrane helix</keyword>
<dbReference type="FunFam" id="3.30.40.10:FF:000288">
    <property type="entry name" value="Probable E3 ubiquitin ligase SUD1"/>
    <property type="match status" value="1"/>
</dbReference>
<evidence type="ECO:0000256" key="7">
    <source>
        <dbReference type="ARBA" id="ARBA00022723"/>
    </source>
</evidence>
<feature type="transmembrane region" description="Helical" evidence="15">
    <location>
        <begin position="531"/>
        <end position="550"/>
    </location>
</feature>
<evidence type="ECO:0000256" key="1">
    <source>
        <dbReference type="ARBA" id="ARBA00000900"/>
    </source>
</evidence>
<organism evidence="18 19">
    <name type="scientific">Gossypium anomalum</name>
    <dbReference type="NCBI Taxonomy" id="47600"/>
    <lineage>
        <taxon>Eukaryota</taxon>
        <taxon>Viridiplantae</taxon>
        <taxon>Streptophyta</taxon>
        <taxon>Embryophyta</taxon>
        <taxon>Tracheophyta</taxon>
        <taxon>Spermatophyta</taxon>
        <taxon>Magnoliopsida</taxon>
        <taxon>eudicotyledons</taxon>
        <taxon>Gunneridae</taxon>
        <taxon>Pentapetalae</taxon>
        <taxon>rosids</taxon>
        <taxon>malvids</taxon>
        <taxon>Malvales</taxon>
        <taxon>Malvaceae</taxon>
        <taxon>Malvoideae</taxon>
        <taxon>Gossypium</taxon>
    </lineage>
</organism>
<feature type="transmembrane region" description="Helical" evidence="15">
    <location>
        <begin position="930"/>
        <end position="947"/>
    </location>
</feature>
<dbReference type="Pfam" id="PF12906">
    <property type="entry name" value="RINGv"/>
    <property type="match status" value="1"/>
</dbReference>
<evidence type="ECO:0000256" key="15">
    <source>
        <dbReference type="SAM" id="Phobius"/>
    </source>
</evidence>
<dbReference type="InterPro" id="IPR011016">
    <property type="entry name" value="Znf_RING-CH"/>
</dbReference>
<dbReference type="InterPro" id="IPR056521">
    <property type="entry name" value="MARCHF6-like_C"/>
</dbReference>
<feature type="transmembrane region" description="Helical" evidence="15">
    <location>
        <begin position="468"/>
        <end position="488"/>
    </location>
</feature>
<dbReference type="EMBL" id="JAHUZN010000003">
    <property type="protein sequence ID" value="KAG8497969.1"/>
    <property type="molecule type" value="Genomic_DNA"/>
</dbReference>
<comment type="catalytic activity">
    <reaction evidence="1">
        <text>S-ubiquitinyl-[E2 ubiquitin-conjugating enzyme]-L-cysteine + [acceptor protein]-L-lysine = [E2 ubiquitin-conjugating enzyme]-L-cysteine + N(6)-ubiquitinyl-[acceptor protein]-L-lysine.</text>
        <dbReference type="EC" id="2.3.2.27"/>
    </reaction>
</comment>
<feature type="transmembrane region" description="Helical" evidence="15">
    <location>
        <begin position="848"/>
        <end position="868"/>
    </location>
</feature>
<evidence type="ECO:0000256" key="12">
    <source>
        <dbReference type="ARBA" id="ARBA00023136"/>
    </source>
</evidence>
<evidence type="ECO:0000256" key="13">
    <source>
        <dbReference type="PROSITE-ProRule" id="PRU00175"/>
    </source>
</evidence>
<feature type="transmembrane region" description="Helical" evidence="15">
    <location>
        <begin position="889"/>
        <end position="918"/>
    </location>
</feature>
<evidence type="ECO:0000256" key="3">
    <source>
        <dbReference type="ARBA" id="ARBA00004906"/>
    </source>
</evidence>
<comment type="subcellular location">
    <subcellularLocation>
        <location evidence="2">Membrane</location>
        <topology evidence="2">Multi-pass membrane protein</topology>
    </subcellularLocation>
</comment>
<evidence type="ECO:0000256" key="10">
    <source>
        <dbReference type="ARBA" id="ARBA00022833"/>
    </source>
</evidence>
<evidence type="ECO:0000256" key="5">
    <source>
        <dbReference type="ARBA" id="ARBA00022679"/>
    </source>
</evidence>
<feature type="domain" description="RING-type" evidence="16">
    <location>
        <begin position="70"/>
        <end position="117"/>
    </location>
</feature>
<dbReference type="PANTHER" id="PTHR13145">
    <property type="entry name" value="SSM4 PROTEIN"/>
    <property type="match status" value="1"/>
</dbReference>
<feature type="domain" description="RING-CH-type" evidence="17">
    <location>
        <begin position="62"/>
        <end position="123"/>
    </location>
</feature>
<feature type="transmembrane region" description="Helical" evidence="15">
    <location>
        <begin position="578"/>
        <end position="602"/>
    </location>
</feature>
<accession>A0A8J5Z129</accession>
<dbReference type="SMART" id="SM00744">
    <property type="entry name" value="RINGv"/>
    <property type="match status" value="1"/>
</dbReference>
<proteinExistence type="predicted"/>
<dbReference type="GO" id="GO:0005789">
    <property type="term" value="C:endoplasmic reticulum membrane"/>
    <property type="evidence" value="ECO:0007669"/>
    <property type="project" value="TreeGrafter"/>
</dbReference>
<dbReference type="Proteomes" id="UP000701853">
    <property type="component" value="Chromosome 3"/>
</dbReference>
<evidence type="ECO:0000259" key="17">
    <source>
        <dbReference type="PROSITE" id="PS51292"/>
    </source>
</evidence>
<dbReference type="GO" id="GO:0008270">
    <property type="term" value="F:zinc ion binding"/>
    <property type="evidence" value="ECO:0007669"/>
    <property type="project" value="UniProtKB-KW"/>
</dbReference>
<keyword evidence="10" id="KW-0862">Zinc</keyword>
<keyword evidence="12 15" id="KW-0472">Membrane</keyword>
<keyword evidence="5" id="KW-0808">Transferase</keyword>
<feature type="transmembrane region" description="Helical" evidence="15">
    <location>
        <begin position="675"/>
        <end position="694"/>
    </location>
</feature>
<sequence length="1115" mass="124391">MEIAPAAPPLPPSSTDAVIADNIHPLPSTSSTSSEMEEKATSSSMSFGAAAAEAKYGADMEEEEEEEDVCRICRNPGDAENPLRYPCACSGSIKYVHQDCLLQWLNHSNARQCEVCKHAFSFSPVYAENAPARLPFQEFVVGMAMKACHVLQFFLRLSFVLSVWLLIIPFITFWIWRLAFVRSFGEAQRLFLSHISTTVILTDCLHGFLLSASIVFIFLGATSLRDYFRHLQELGGDVEREEEVDRNGARAARRPPGQANRNLAGDGNGEDAGGAQAIGGAGQMIRRNAENVAARWEMQAARLEAHVEQMFDGLDDADGAEDVPFDELVGMQGPVFHLVENAFTVLASNMIFLGVVIFVPFSIGRIILYYVSWLFSSASGPVLSVVMPLTDTALSLANITLKNALTAVTNLTSEGQENGMHGQVVEMLKANSTAIAEVSSNTSAPFSADLLKGVTIGASRLSDVTTLAIGYMFIFSLVFFYLGIVTLIRYSRGEPLSMGRFYGIASIAETIPSLFRQFLAAMRHLMTMIKVAFLLVIELGVFPLMCGWWLDVCTIRMFGKSMSQRVQFFSVSPLASSLIHWVVGIVYMLQISIFVSLLRGVLRNGVLYFLRDPADPNYNPFRDLIDDPVHKHARRVLLSVAVYGSLIVMLVFLPVKLAMRMVPSIFPLDISVSDPFTEIPADMLLFQICIPFAVEHFKLRATIKSLLRYWFTAVGWALGLTDFLLPRPEENGGQDNVNVEPGQQDRLQVVQLGGQEQPMVAFAAADDPNRGLMASGNSNVAEEFEEDEQTDSEYSFVLRIVLLLVIAWMTLLIFNSALIVVPISLGRSLFNAIPLLPITHGIKCNDLYAFVIGSYFIWTAMAGARYTIEHIRTKRAAVLLSQIWKWSAIVIKSSVLLSIWIFVIPVLIGLLFELLVIVPMRVPVDESPVFLLYQDWALGLIFLKIWTRLVMLDHMMPLVDESWRIKFERVREDGFSRLQGLWVLREIVFPIIMKLLTALCLPYVLARGVFPVLGYPLVVNSAVYRFAWLGCLGFSLLCFCAKRFHVWFTNLHNSIRDDRYLIGRRLHNFGEDMQEKKSEAGTSSEAPPVSNMRGTGIIRQLDRDADVGLRLRHVN</sequence>
<feature type="region of interest" description="Disordered" evidence="14">
    <location>
        <begin position="1073"/>
        <end position="1092"/>
    </location>
</feature>
<dbReference type="AlphaFoldDB" id="A0A8J5Z129"/>
<feature type="transmembrane region" description="Helical" evidence="15">
    <location>
        <begin position="153"/>
        <end position="175"/>
    </location>
</feature>
<dbReference type="CDD" id="cd16702">
    <property type="entry name" value="RING_CH-C4HC3_MARCH6"/>
    <property type="match status" value="1"/>
</dbReference>
<protein>
    <recommendedName>
        <fullName evidence="4">RING-type E3 ubiquitin transferase</fullName>
        <ecNumber evidence="4">2.3.2.27</ecNumber>
    </recommendedName>
</protein>
<dbReference type="Pfam" id="PF23113">
    <property type="entry name" value="MARCHF6_C"/>
    <property type="match status" value="1"/>
</dbReference>
<evidence type="ECO:0000313" key="18">
    <source>
        <dbReference type="EMBL" id="KAG8497969.1"/>
    </source>
</evidence>
<dbReference type="OrthoDB" id="1108038at2759"/>
<feature type="compositionally biased region" description="Low complexity" evidence="14">
    <location>
        <begin position="254"/>
        <end position="265"/>
    </location>
</feature>
<comment type="pathway">
    <text evidence="3">Protein modification; protein ubiquitination.</text>
</comment>
<dbReference type="InterPro" id="IPR001841">
    <property type="entry name" value="Znf_RING"/>
</dbReference>
<dbReference type="Gene3D" id="3.30.40.10">
    <property type="entry name" value="Zinc/RING finger domain, C3HC4 (zinc finger)"/>
    <property type="match status" value="1"/>
</dbReference>
<evidence type="ECO:0000256" key="11">
    <source>
        <dbReference type="ARBA" id="ARBA00022989"/>
    </source>
</evidence>
<evidence type="ECO:0000313" key="19">
    <source>
        <dbReference type="Proteomes" id="UP000701853"/>
    </source>
</evidence>
<reference evidence="18 19" key="1">
    <citation type="journal article" date="2021" name="bioRxiv">
        <title>The Gossypium anomalum genome as a resource for cotton improvement and evolutionary analysis of hybrid incompatibility.</title>
        <authorList>
            <person name="Grover C.E."/>
            <person name="Yuan D."/>
            <person name="Arick M.A."/>
            <person name="Miller E.R."/>
            <person name="Hu G."/>
            <person name="Peterson D.G."/>
            <person name="Wendel J.F."/>
            <person name="Udall J.A."/>
        </authorList>
    </citation>
    <scope>NUCLEOTIDE SEQUENCE [LARGE SCALE GENOMIC DNA]</scope>
    <source>
        <strain evidence="18">JFW-Udall</strain>
        <tissue evidence="18">Leaf</tissue>
    </source>
</reference>
<feature type="compositionally biased region" description="Pro residues" evidence="14">
    <location>
        <begin position="1"/>
        <end position="12"/>
    </location>
</feature>
<name>A0A8J5Z129_9ROSI</name>
<dbReference type="InterPro" id="IPR013083">
    <property type="entry name" value="Znf_RING/FYVE/PHD"/>
</dbReference>
<feature type="transmembrane region" description="Helical" evidence="15">
    <location>
        <begin position="1022"/>
        <end position="1041"/>
    </location>
</feature>
<dbReference type="EC" id="2.3.2.27" evidence="4"/>
<feature type="region of interest" description="Disordered" evidence="14">
    <location>
        <begin position="242"/>
        <end position="270"/>
    </location>
</feature>
<evidence type="ECO:0000256" key="4">
    <source>
        <dbReference type="ARBA" id="ARBA00012483"/>
    </source>
</evidence>
<feature type="region of interest" description="Disordered" evidence="14">
    <location>
        <begin position="1"/>
        <end position="47"/>
    </location>
</feature>
<keyword evidence="9" id="KW-0833">Ubl conjugation pathway</keyword>
<evidence type="ECO:0000256" key="14">
    <source>
        <dbReference type="SAM" id="MobiDB-lite"/>
    </source>
</evidence>
<feature type="transmembrane region" description="Helical" evidence="15">
    <location>
        <begin position="987"/>
        <end position="1010"/>
    </location>
</feature>
<dbReference type="PROSITE" id="PS50089">
    <property type="entry name" value="ZF_RING_2"/>
    <property type="match status" value="1"/>
</dbReference>
<feature type="transmembrane region" description="Helical" evidence="15">
    <location>
        <begin position="195"/>
        <end position="219"/>
    </location>
</feature>
<dbReference type="PROSITE" id="PS51292">
    <property type="entry name" value="ZF_RING_CH"/>
    <property type="match status" value="1"/>
</dbReference>
<keyword evidence="19" id="KW-1185">Reference proteome</keyword>